<feature type="domain" description="HTH tetR-type" evidence="6">
    <location>
        <begin position="15"/>
        <end position="75"/>
    </location>
</feature>
<dbReference type="PANTHER" id="PTHR30055">
    <property type="entry name" value="HTH-TYPE TRANSCRIPTIONAL REGULATOR RUTR"/>
    <property type="match status" value="1"/>
</dbReference>
<keyword evidence="2 4" id="KW-0238">DNA-binding</keyword>
<name>A0A7W7IPN5_9CAUL</name>
<evidence type="ECO:0000256" key="3">
    <source>
        <dbReference type="ARBA" id="ARBA00023163"/>
    </source>
</evidence>
<evidence type="ECO:0000256" key="4">
    <source>
        <dbReference type="PROSITE-ProRule" id="PRU00335"/>
    </source>
</evidence>
<dbReference type="SUPFAM" id="SSF46689">
    <property type="entry name" value="Homeodomain-like"/>
    <property type="match status" value="1"/>
</dbReference>
<dbReference type="InterPro" id="IPR009057">
    <property type="entry name" value="Homeodomain-like_sf"/>
</dbReference>
<dbReference type="InterPro" id="IPR050109">
    <property type="entry name" value="HTH-type_TetR-like_transc_reg"/>
</dbReference>
<dbReference type="InterPro" id="IPR001647">
    <property type="entry name" value="HTH_TetR"/>
</dbReference>
<keyword evidence="3" id="KW-0804">Transcription</keyword>
<evidence type="ECO:0000256" key="1">
    <source>
        <dbReference type="ARBA" id="ARBA00023015"/>
    </source>
</evidence>
<proteinExistence type="predicted"/>
<dbReference type="PANTHER" id="PTHR30055:SF234">
    <property type="entry name" value="HTH-TYPE TRANSCRIPTIONAL REGULATOR BETI"/>
    <property type="match status" value="1"/>
</dbReference>
<evidence type="ECO:0000313" key="8">
    <source>
        <dbReference type="Proteomes" id="UP000539957"/>
    </source>
</evidence>
<sequence>MNDLTPRGGRAQAKAATRARIVAAARSLFTLIPYEQATLRHICQEAGVTMGAVTNHFVDKAEIWRAAMQCEPPVDSALTRAAGSMLAALKSLVALKNDPAALAAPNERVDLAWAAAEKAIAQAEGGMAVRSPAPGEGHETPEGSSGGRHPS</sequence>
<dbReference type="PROSITE" id="PS50977">
    <property type="entry name" value="HTH_TETR_2"/>
    <property type="match status" value="1"/>
</dbReference>
<dbReference type="RefSeq" id="WP_184269581.1">
    <property type="nucleotide sequence ID" value="NZ_JACHKY010000003.1"/>
</dbReference>
<gene>
    <name evidence="7" type="ORF">HNP32_001993</name>
</gene>
<comment type="caution">
    <text evidence="7">The sequence shown here is derived from an EMBL/GenBank/DDBJ whole genome shotgun (WGS) entry which is preliminary data.</text>
</comment>
<organism evidence="7 8">
    <name type="scientific">Brevundimonas bullata</name>
    <dbReference type="NCBI Taxonomy" id="13160"/>
    <lineage>
        <taxon>Bacteria</taxon>
        <taxon>Pseudomonadati</taxon>
        <taxon>Pseudomonadota</taxon>
        <taxon>Alphaproteobacteria</taxon>
        <taxon>Caulobacterales</taxon>
        <taxon>Caulobacteraceae</taxon>
        <taxon>Brevundimonas</taxon>
    </lineage>
</organism>
<dbReference type="EMBL" id="JACHKY010000003">
    <property type="protein sequence ID" value="MBB4798249.1"/>
    <property type="molecule type" value="Genomic_DNA"/>
</dbReference>
<dbReference type="Pfam" id="PF00440">
    <property type="entry name" value="TetR_N"/>
    <property type="match status" value="1"/>
</dbReference>
<reference evidence="7 8" key="1">
    <citation type="submission" date="2020-08" db="EMBL/GenBank/DDBJ databases">
        <title>Functional genomics of gut bacteria from endangered species of beetles.</title>
        <authorList>
            <person name="Carlos-Shanley C."/>
        </authorList>
    </citation>
    <scope>NUCLEOTIDE SEQUENCE [LARGE SCALE GENOMIC DNA]</scope>
    <source>
        <strain evidence="7 8">S00123</strain>
    </source>
</reference>
<evidence type="ECO:0000256" key="2">
    <source>
        <dbReference type="ARBA" id="ARBA00023125"/>
    </source>
</evidence>
<feature type="region of interest" description="Disordered" evidence="5">
    <location>
        <begin position="124"/>
        <end position="151"/>
    </location>
</feature>
<accession>A0A7W7IPN5</accession>
<keyword evidence="8" id="KW-1185">Reference proteome</keyword>
<dbReference type="AlphaFoldDB" id="A0A7W7IPN5"/>
<keyword evidence="1" id="KW-0805">Transcription regulation</keyword>
<dbReference type="Gene3D" id="1.10.357.10">
    <property type="entry name" value="Tetracycline Repressor, domain 2"/>
    <property type="match status" value="1"/>
</dbReference>
<dbReference type="Proteomes" id="UP000539957">
    <property type="component" value="Unassembled WGS sequence"/>
</dbReference>
<evidence type="ECO:0000256" key="5">
    <source>
        <dbReference type="SAM" id="MobiDB-lite"/>
    </source>
</evidence>
<dbReference type="GO" id="GO:0003700">
    <property type="term" value="F:DNA-binding transcription factor activity"/>
    <property type="evidence" value="ECO:0007669"/>
    <property type="project" value="TreeGrafter"/>
</dbReference>
<evidence type="ECO:0000259" key="6">
    <source>
        <dbReference type="PROSITE" id="PS50977"/>
    </source>
</evidence>
<evidence type="ECO:0000313" key="7">
    <source>
        <dbReference type="EMBL" id="MBB4798249.1"/>
    </source>
</evidence>
<protein>
    <submittedName>
        <fullName evidence="7">AcrR family transcriptional regulator</fullName>
    </submittedName>
</protein>
<dbReference type="GO" id="GO:0000976">
    <property type="term" value="F:transcription cis-regulatory region binding"/>
    <property type="evidence" value="ECO:0007669"/>
    <property type="project" value="TreeGrafter"/>
</dbReference>
<feature type="DNA-binding region" description="H-T-H motif" evidence="4">
    <location>
        <begin position="38"/>
        <end position="57"/>
    </location>
</feature>